<accession>A0A432WXY1</accession>
<dbReference type="Proteomes" id="UP000286934">
    <property type="component" value="Unassembled WGS sequence"/>
</dbReference>
<organism evidence="1 2">
    <name type="scientific">Aliidiomarina shirensis</name>
    <dbReference type="NCBI Taxonomy" id="1048642"/>
    <lineage>
        <taxon>Bacteria</taxon>
        <taxon>Pseudomonadati</taxon>
        <taxon>Pseudomonadota</taxon>
        <taxon>Gammaproteobacteria</taxon>
        <taxon>Alteromonadales</taxon>
        <taxon>Idiomarinaceae</taxon>
        <taxon>Aliidiomarina</taxon>
    </lineage>
</organism>
<sequence length="160" mass="18616">MDTAFRHLHMPSELACEFLAVFARMEYALKATRFAVGNRREVSASWDRFANVANERFYAESSEDLKVAVEYLWNSPPRKQFLSEGGRVRFRDFEIDPDQSQLHQLILMVRTVRNNLFHGGKHIPDGEVEPGRNQSLVHYSLILLRECTQLVDDVRDAYEL</sequence>
<dbReference type="RefSeq" id="WP_126805847.1">
    <property type="nucleotide sequence ID" value="NZ_PIPP01000001.1"/>
</dbReference>
<name>A0A432WXY1_9GAMM</name>
<dbReference type="OrthoDB" id="1442157at2"/>
<reference evidence="2" key="1">
    <citation type="journal article" date="2018" name="Front. Microbiol.">
        <title>Genome-Based Analysis Reveals the Taxonomy and Diversity of the Family Idiomarinaceae.</title>
        <authorList>
            <person name="Liu Y."/>
            <person name="Lai Q."/>
            <person name="Shao Z."/>
        </authorList>
    </citation>
    <scope>NUCLEOTIDE SEQUENCE [LARGE SCALE GENOMIC DNA]</scope>
    <source>
        <strain evidence="2">AIS</strain>
    </source>
</reference>
<gene>
    <name evidence="1" type="ORF">CWE13_03020</name>
</gene>
<protein>
    <submittedName>
        <fullName evidence="1">Uncharacterized protein</fullName>
    </submittedName>
</protein>
<dbReference type="AlphaFoldDB" id="A0A432WXY1"/>
<proteinExistence type="predicted"/>
<dbReference type="EMBL" id="PIPP01000001">
    <property type="protein sequence ID" value="RUO38632.1"/>
    <property type="molecule type" value="Genomic_DNA"/>
</dbReference>
<evidence type="ECO:0000313" key="1">
    <source>
        <dbReference type="EMBL" id="RUO38632.1"/>
    </source>
</evidence>
<evidence type="ECO:0000313" key="2">
    <source>
        <dbReference type="Proteomes" id="UP000286934"/>
    </source>
</evidence>
<keyword evidence="2" id="KW-1185">Reference proteome</keyword>
<comment type="caution">
    <text evidence="1">The sequence shown here is derived from an EMBL/GenBank/DDBJ whole genome shotgun (WGS) entry which is preliminary data.</text>
</comment>